<organism evidence="1 2">
    <name type="scientific">Desulfotignum balticum</name>
    <dbReference type="NCBI Taxonomy" id="115781"/>
    <lineage>
        <taxon>Bacteria</taxon>
        <taxon>Pseudomonadati</taxon>
        <taxon>Thermodesulfobacteriota</taxon>
        <taxon>Desulfobacteria</taxon>
        <taxon>Desulfobacterales</taxon>
        <taxon>Desulfobacteraceae</taxon>
        <taxon>Desulfotignum</taxon>
    </lineage>
</organism>
<dbReference type="Proteomes" id="UP000706172">
    <property type="component" value="Unassembled WGS sequence"/>
</dbReference>
<accession>A0A931CWB8</accession>
<dbReference type="InterPro" id="IPR012675">
    <property type="entry name" value="Beta-grasp_dom_sf"/>
</dbReference>
<reference evidence="1" key="1">
    <citation type="submission" date="2020-07" db="EMBL/GenBank/DDBJ databases">
        <title>Severe corrosion of carbon steel in oil field produced water can be linked to methanogenic archaea containing a special type of NiFe hydrogenase.</title>
        <authorList>
            <person name="Lahme S."/>
            <person name="Mand J."/>
            <person name="Longwell J."/>
            <person name="Smith R."/>
            <person name="Enning D."/>
        </authorList>
    </citation>
    <scope>NUCLEOTIDE SEQUENCE</scope>
    <source>
        <strain evidence="1">MIC098Bin6</strain>
    </source>
</reference>
<evidence type="ECO:0000313" key="1">
    <source>
        <dbReference type="EMBL" id="MBG0778611.1"/>
    </source>
</evidence>
<dbReference type="Pfam" id="PF02597">
    <property type="entry name" value="ThiS"/>
    <property type="match status" value="1"/>
</dbReference>
<dbReference type="PANTHER" id="PTHR38031:SF1">
    <property type="entry name" value="SULFUR CARRIER PROTEIN CYSO"/>
    <property type="match status" value="1"/>
</dbReference>
<dbReference type="PANTHER" id="PTHR38031">
    <property type="entry name" value="SULFUR CARRIER PROTEIN SLR0821-RELATED"/>
    <property type="match status" value="1"/>
</dbReference>
<dbReference type="InterPro" id="IPR016155">
    <property type="entry name" value="Mopterin_synth/thiamin_S_b"/>
</dbReference>
<comment type="caution">
    <text evidence="1">The sequence shown here is derived from an EMBL/GenBank/DDBJ whole genome shotgun (WGS) entry which is preliminary data.</text>
</comment>
<proteinExistence type="predicted"/>
<dbReference type="InterPro" id="IPR052045">
    <property type="entry name" value="Sulfur_Carrier/Prot_Modifier"/>
</dbReference>
<evidence type="ECO:0000313" key="2">
    <source>
        <dbReference type="Proteomes" id="UP000706172"/>
    </source>
</evidence>
<protein>
    <submittedName>
        <fullName evidence="1">MoaD/ThiS family protein</fullName>
    </submittedName>
</protein>
<dbReference type="InterPro" id="IPR003749">
    <property type="entry name" value="ThiS/MoaD-like"/>
</dbReference>
<gene>
    <name evidence="1" type="ORF">H0S81_01600</name>
</gene>
<name>A0A931CWB8_9BACT</name>
<dbReference type="EMBL" id="JACCQK010000063">
    <property type="protein sequence ID" value="MBG0778611.1"/>
    <property type="molecule type" value="Genomic_DNA"/>
</dbReference>
<dbReference type="Gene3D" id="3.10.20.30">
    <property type="match status" value="1"/>
</dbReference>
<dbReference type="AlphaFoldDB" id="A0A931CWB8"/>
<sequence>MTATAHIHLVHRQHTDGNKTVEVKGDTVGRALADLIAQYPAMEKELFDKNGKLHGHIEIYLNAESAFPGELEKPVAPGDDIQIVTFLAGG</sequence>
<dbReference type="SUPFAM" id="SSF54285">
    <property type="entry name" value="MoaD/ThiS"/>
    <property type="match status" value="1"/>
</dbReference>